<feature type="domain" description="AMP-dependent synthetase/ligase" evidence="8">
    <location>
        <begin position="254"/>
        <end position="645"/>
    </location>
</feature>
<dbReference type="GO" id="GO:0090433">
    <property type="term" value="F:palmitoyl-CoA ligase activity"/>
    <property type="evidence" value="ECO:0007669"/>
    <property type="project" value="TreeGrafter"/>
</dbReference>
<accession>A0A132A5V1</accession>
<dbReference type="GO" id="GO:0005886">
    <property type="term" value="C:plasma membrane"/>
    <property type="evidence" value="ECO:0007669"/>
    <property type="project" value="TreeGrafter"/>
</dbReference>
<comment type="caution">
    <text evidence="9">The sequence shown here is derived from an EMBL/GenBank/DDBJ whole genome shotgun (WGS) entry which is preliminary data.</text>
</comment>
<evidence type="ECO:0000256" key="6">
    <source>
        <dbReference type="ARBA" id="ARBA00026121"/>
    </source>
</evidence>
<dbReference type="AlphaFoldDB" id="A0A132A5V1"/>
<gene>
    <name evidence="9" type="ORF">QR98_0047880</name>
</gene>
<dbReference type="GO" id="GO:0035336">
    <property type="term" value="P:long-chain fatty-acyl-CoA metabolic process"/>
    <property type="evidence" value="ECO:0007669"/>
    <property type="project" value="TreeGrafter"/>
</dbReference>
<dbReference type="OrthoDB" id="1700726at2759"/>
<keyword evidence="3" id="KW-0547">Nucleotide-binding</keyword>
<dbReference type="EMBL" id="JXLN01010778">
    <property type="protein sequence ID" value="KPM06314.1"/>
    <property type="molecule type" value="Genomic_DNA"/>
</dbReference>
<keyword evidence="4" id="KW-0276">Fatty acid metabolism</keyword>
<evidence type="ECO:0000259" key="8">
    <source>
        <dbReference type="Pfam" id="PF00501"/>
    </source>
</evidence>
<dbReference type="VEuPathDB" id="VectorBase:SSCA006701"/>
<evidence type="ECO:0000256" key="7">
    <source>
        <dbReference type="ARBA" id="ARBA00036813"/>
    </source>
</evidence>
<evidence type="ECO:0000256" key="2">
    <source>
        <dbReference type="ARBA" id="ARBA00022598"/>
    </source>
</evidence>
<keyword evidence="4" id="KW-0443">Lipid metabolism</keyword>
<reference evidence="9 10" key="1">
    <citation type="journal article" date="2015" name="Parasit. Vectors">
        <title>Draft genome of the scabies mite.</title>
        <authorList>
            <person name="Rider S.D.Jr."/>
            <person name="Morgan M.S."/>
            <person name="Arlian L.G."/>
        </authorList>
    </citation>
    <scope>NUCLEOTIDE SEQUENCE [LARGE SCALE GENOMIC DNA]</scope>
    <source>
        <strain evidence="9">Arlian Lab</strain>
    </source>
</reference>
<evidence type="ECO:0000313" key="10">
    <source>
        <dbReference type="Proteomes" id="UP000616769"/>
    </source>
</evidence>
<dbReference type="InterPro" id="IPR042099">
    <property type="entry name" value="ANL_N_sf"/>
</dbReference>
<protein>
    <recommendedName>
        <fullName evidence="6">long-chain-fatty-acid--CoA ligase</fullName>
        <ecNumber evidence="6">6.2.1.3</ecNumber>
    </recommendedName>
</protein>
<dbReference type="Pfam" id="PF00501">
    <property type="entry name" value="AMP-binding"/>
    <property type="match status" value="1"/>
</dbReference>
<dbReference type="Gene3D" id="3.40.50.12780">
    <property type="entry name" value="N-terminal domain of ligase-like"/>
    <property type="match status" value="1"/>
</dbReference>
<keyword evidence="5" id="KW-0067">ATP-binding</keyword>
<dbReference type="SUPFAM" id="SSF56801">
    <property type="entry name" value="Acetyl-CoA synthetase-like"/>
    <property type="match status" value="1"/>
</dbReference>
<sequence>MAEPNKSDLLNNNVIDVKNDIEMIATKNSISINGGTMQSNGSIAKQSPIQSSAMLRSPSVQLQTPTLAPKLESDEKIKMPSEFSLGVLIVRILMIVFDVITFPIYYLIQRPWVRLEKQRKVRARLENPNDPHSPYVRCNGGVGNHYIYKAETLPELLQLMVKLNPKSMPLLGRRQITNVITETLSNGKRLMKFKMTDYQWMTVGEIHKQIIDLSKAFADEGVGFQEKILIFSETRLGRFSAIFAIHLNYSFFFSTTEPEWFLCAQALLRVGAIITTLYTTLGLKSICHGIQETEVEKIITTSDLLPMLLKIIDKTTNVKKIYVIDLHPGLLKSDPVEEKDFNDILASQNRSITMISFNDLLDKGSKIEESKFEFTNPKPEDTALILYTSGSTGNPKGVILTHKNVVATIHAACHSIDDIIQEADQHVFYGLLPLAHVFEFILEQTFFSLGIRIGYGTPYTMTDDSTAIYPGQKGDLKMLRPTIMAGVPLILDRVRKTLTARFERKKSIFWKQLIKFSVAYKNYWIDRGFDTPIINHTICKRLNGNLGGRVRYMVAGGAPLSAETHRMMRAFLNIQIVIGYGSSETCGASTMMEIDDLSISNIGSPLHGVKIRLVDWPEGGYSVHDKPYPRGELVIGGPTISNGYFKLPDKTMESYEDIDGTKWFKMGDIGEVDEIGTFRIIDRKKDLIKLQFGEYISLGKIEAELKNFIYIENVCVYGDSMHTYTIALIQPARSMLKRLANDLGKSNLTFEQICSDQTINKIVIDKLREFCFENGLHKMETPQKIRLCPEEWSINNGFLTASMKIKRRDIQKFYAKQIDELYGRI</sequence>
<organism evidence="9 10">
    <name type="scientific">Sarcoptes scabiei</name>
    <name type="common">Itch mite</name>
    <name type="synonym">Acarus scabiei</name>
    <dbReference type="NCBI Taxonomy" id="52283"/>
    <lineage>
        <taxon>Eukaryota</taxon>
        <taxon>Metazoa</taxon>
        <taxon>Ecdysozoa</taxon>
        <taxon>Arthropoda</taxon>
        <taxon>Chelicerata</taxon>
        <taxon>Arachnida</taxon>
        <taxon>Acari</taxon>
        <taxon>Acariformes</taxon>
        <taxon>Sarcoptiformes</taxon>
        <taxon>Astigmata</taxon>
        <taxon>Psoroptidia</taxon>
        <taxon>Sarcoptoidea</taxon>
        <taxon>Sarcoptidae</taxon>
        <taxon>Sarcoptinae</taxon>
        <taxon>Sarcoptes</taxon>
    </lineage>
</organism>
<dbReference type="GO" id="GO:0005524">
    <property type="term" value="F:ATP binding"/>
    <property type="evidence" value="ECO:0007669"/>
    <property type="project" value="UniProtKB-KW"/>
</dbReference>
<evidence type="ECO:0000256" key="3">
    <source>
        <dbReference type="ARBA" id="ARBA00022741"/>
    </source>
</evidence>
<evidence type="ECO:0000256" key="1">
    <source>
        <dbReference type="ARBA" id="ARBA00006432"/>
    </source>
</evidence>
<dbReference type="GO" id="GO:0030182">
    <property type="term" value="P:neuron differentiation"/>
    <property type="evidence" value="ECO:0007669"/>
    <property type="project" value="TreeGrafter"/>
</dbReference>
<comment type="catalytic activity">
    <reaction evidence="7">
        <text>a long-chain fatty acid + ATP + CoA = a long-chain fatty acyl-CoA + AMP + diphosphate</text>
        <dbReference type="Rhea" id="RHEA:15421"/>
        <dbReference type="ChEBI" id="CHEBI:30616"/>
        <dbReference type="ChEBI" id="CHEBI:33019"/>
        <dbReference type="ChEBI" id="CHEBI:57287"/>
        <dbReference type="ChEBI" id="CHEBI:57560"/>
        <dbReference type="ChEBI" id="CHEBI:83139"/>
        <dbReference type="ChEBI" id="CHEBI:456215"/>
        <dbReference type="EC" id="6.2.1.3"/>
    </reaction>
</comment>
<evidence type="ECO:0000256" key="4">
    <source>
        <dbReference type="ARBA" id="ARBA00022832"/>
    </source>
</evidence>
<keyword evidence="2 9" id="KW-0436">Ligase</keyword>
<dbReference type="GO" id="GO:0005811">
    <property type="term" value="C:lipid droplet"/>
    <property type="evidence" value="ECO:0007669"/>
    <property type="project" value="TreeGrafter"/>
</dbReference>
<dbReference type="EC" id="6.2.1.3" evidence="6"/>
<comment type="similarity">
    <text evidence="1">Belongs to the ATP-dependent AMP-binding enzyme family.</text>
</comment>
<dbReference type="GO" id="GO:0005783">
    <property type="term" value="C:endoplasmic reticulum"/>
    <property type="evidence" value="ECO:0007669"/>
    <property type="project" value="TreeGrafter"/>
</dbReference>
<dbReference type="Proteomes" id="UP000616769">
    <property type="component" value="Unassembled WGS sequence"/>
</dbReference>
<dbReference type="PROSITE" id="PS00455">
    <property type="entry name" value="AMP_BINDING"/>
    <property type="match status" value="1"/>
</dbReference>
<dbReference type="PANTHER" id="PTHR43272">
    <property type="entry name" value="LONG-CHAIN-FATTY-ACID--COA LIGASE"/>
    <property type="match status" value="1"/>
</dbReference>
<dbReference type="PANTHER" id="PTHR43272:SF83">
    <property type="entry name" value="ACYL-COA SYNTHETASE LONG-CHAIN, ISOFORM J"/>
    <property type="match status" value="1"/>
</dbReference>
<evidence type="ECO:0000256" key="5">
    <source>
        <dbReference type="ARBA" id="ARBA00022840"/>
    </source>
</evidence>
<proteinExistence type="inferred from homology"/>
<evidence type="ECO:0000313" key="9">
    <source>
        <dbReference type="EMBL" id="KPM06314.1"/>
    </source>
</evidence>
<name>A0A132A5V1_SARSC</name>
<dbReference type="InterPro" id="IPR000873">
    <property type="entry name" value="AMP-dep_synth/lig_dom"/>
</dbReference>
<dbReference type="InterPro" id="IPR020845">
    <property type="entry name" value="AMP-binding_CS"/>
</dbReference>